<keyword evidence="9" id="KW-1185">Reference proteome</keyword>
<evidence type="ECO:0000256" key="2">
    <source>
        <dbReference type="ARBA" id="ARBA00023015"/>
    </source>
</evidence>
<dbReference type="Pfam" id="PF00196">
    <property type="entry name" value="GerE"/>
    <property type="match status" value="1"/>
</dbReference>
<gene>
    <name evidence="8" type="ORF">QT711_07530</name>
</gene>
<accession>A0ABU4G9N0</accession>
<keyword evidence="1 5" id="KW-0597">Phosphoprotein</keyword>
<dbReference type="SUPFAM" id="SSF52172">
    <property type="entry name" value="CheY-like"/>
    <property type="match status" value="1"/>
</dbReference>
<dbReference type="SUPFAM" id="SSF46894">
    <property type="entry name" value="C-terminal effector domain of the bipartite response regulators"/>
    <property type="match status" value="1"/>
</dbReference>
<keyword evidence="3" id="KW-0238">DNA-binding</keyword>
<dbReference type="Pfam" id="PF00072">
    <property type="entry name" value="Response_reg"/>
    <property type="match status" value="1"/>
</dbReference>
<protein>
    <submittedName>
        <fullName evidence="8">Response regulator transcription factor</fullName>
    </submittedName>
</protein>
<sequence>MNVVIVDDHPLIRAGLASILGNEHSLKLVGEAANRLEAINLLTTLHPDIVIVDLELGMESGLDVIVEARRQGVVCEFVVLSSSSSEEDFKQAKNLGISGYILKESLPEELVLALRMISNGRNYYDQKFFDFLLKTRKAPTASRQVETLTRKEIEVLIELGKGLSNKEISEILFVTEYTVKKHVSQILAKLNLSDRTQAALYANAKGLVRYVVN</sequence>
<proteinExistence type="predicted"/>
<feature type="domain" description="HTH luxR-type" evidence="6">
    <location>
        <begin position="141"/>
        <end position="206"/>
    </location>
</feature>
<dbReference type="Proteomes" id="UP001282284">
    <property type="component" value="Unassembled WGS sequence"/>
</dbReference>
<dbReference type="EMBL" id="JAUBDI010000005">
    <property type="protein sequence ID" value="MDW0113033.1"/>
    <property type="molecule type" value="Genomic_DNA"/>
</dbReference>
<dbReference type="InterPro" id="IPR058245">
    <property type="entry name" value="NreC/VraR/RcsB-like_REC"/>
</dbReference>
<evidence type="ECO:0000256" key="5">
    <source>
        <dbReference type="PROSITE-ProRule" id="PRU00169"/>
    </source>
</evidence>
<evidence type="ECO:0000259" key="6">
    <source>
        <dbReference type="PROSITE" id="PS50043"/>
    </source>
</evidence>
<dbReference type="CDD" id="cd17535">
    <property type="entry name" value="REC_NarL-like"/>
    <property type="match status" value="1"/>
</dbReference>
<evidence type="ECO:0000256" key="3">
    <source>
        <dbReference type="ARBA" id="ARBA00023125"/>
    </source>
</evidence>
<keyword evidence="4" id="KW-0804">Transcription</keyword>
<dbReference type="PROSITE" id="PS50110">
    <property type="entry name" value="RESPONSE_REGULATORY"/>
    <property type="match status" value="1"/>
</dbReference>
<dbReference type="PANTHER" id="PTHR45566">
    <property type="entry name" value="HTH-TYPE TRANSCRIPTIONAL REGULATOR YHJB-RELATED"/>
    <property type="match status" value="1"/>
</dbReference>
<reference evidence="8 9" key="1">
    <citation type="submission" date="2023-06" db="EMBL/GenBank/DDBJ databases">
        <title>Sporosarcina sp. nov., isolated from Korean traditional fermented seafood 'Jeotgal'.</title>
        <authorList>
            <person name="Yang A.I."/>
            <person name="Shin N.-R."/>
        </authorList>
    </citation>
    <scope>NUCLEOTIDE SEQUENCE [LARGE SCALE GENOMIC DNA]</scope>
    <source>
        <strain evidence="8 9">KCTC13119</strain>
    </source>
</reference>
<dbReference type="InterPro" id="IPR000792">
    <property type="entry name" value="Tscrpt_reg_LuxR_C"/>
</dbReference>
<dbReference type="InterPro" id="IPR011006">
    <property type="entry name" value="CheY-like_superfamily"/>
</dbReference>
<organism evidence="8 9">
    <name type="scientific">Sporosarcina saromensis</name>
    <dbReference type="NCBI Taxonomy" id="359365"/>
    <lineage>
        <taxon>Bacteria</taxon>
        <taxon>Bacillati</taxon>
        <taxon>Bacillota</taxon>
        <taxon>Bacilli</taxon>
        <taxon>Bacillales</taxon>
        <taxon>Caryophanaceae</taxon>
        <taxon>Sporosarcina</taxon>
    </lineage>
</organism>
<dbReference type="InterPro" id="IPR001789">
    <property type="entry name" value="Sig_transdc_resp-reg_receiver"/>
</dbReference>
<dbReference type="RefSeq" id="WP_317943114.1">
    <property type="nucleotide sequence ID" value="NZ_JAUBDI010000005.1"/>
</dbReference>
<dbReference type="InterPro" id="IPR016032">
    <property type="entry name" value="Sig_transdc_resp-reg_C-effctor"/>
</dbReference>
<keyword evidence="2" id="KW-0805">Transcription regulation</keyword>
<dbReference type="PRINTS" id="PR00038">
    <property type="entry name" value="HTHLUXR"/>
</dbReference>
<feature type="domain" description="Response regulatory" evidence="7">
    <location>
        <begin position="2"/>
        <end position="118"/>
    </location>
</feature>
<evidence type="ECO:0000313" key="8">
    <source>
        <dbReference type="EMBL" id="MDW0113033.1"/>
    </source>
</evidence>
<dbReference type="SMART" id="SM00448">
    <property type="entry name" value="REC"/>
    <property type="match status" value="1"/>
</dbReference>
<feature type="modified residue" description="4-aspartylphosphate" evidence="5">
    <location>
        <position position="53"/>
    </location>
</feature>
<dbReference type="Gene3D" id="3.40.50.2300">
    <property type="match status" value="1"/>
</dbReference>
<evidence type="ECO:0000313" key="9">
    <source>
        <dbReference type="Proteomes" id="UP001282284"/>
    </source>
</evidence>
<comment type="caution">
    <text evidence="8">The sequence shown here is derived from an EMBL/GenBank/DDBJ whole genome shotgun (WGS) entry which is preliminary data.</text>
</comment>
<evidence type="ECO:0000256" key="4">
    <source>
        <dbReference type="ARBA" id="ARBA00023163"/>
    </source>
</evidence>
<dbReference type="InterPro" id="IPR051015">
    <property type="entry name" value="EvgA-like"/>
</dbReference>
<dbReference type="SMART" id="SM00421">
    <property type="entry name" value="HTH_LUXR"/>
    <property type="match status" value="1"/>
</dbReference>
<dbReference type="CDD" id="cd06170">
    <property type="entry name" value="LuxR_C_like"/>
    <property type="match status" value="1"/>
</dbReference>
<dbReference type="PANTHER" id="PTHR45566:SF2">
    <property type="entry name" value="NARL SUBFAMILY"/>
    <property type="match status" value="1"/>
</dbReference>
<evidence type="ECO:0000259" key="7">
    <source>
        <dbReference type="PROSITE" id="PS50110"/>
    </source>
</evidence>
<evidence type="ECO:0000256" key="1">
    <source>
        <dbReference type="ARBA" id="ARBA00022553"/>
    </source>
</evidence>
<name>A0ABU4G9N0_9BACL</name>
<dbReference type="PROSITE" id="PS50043">
    <property type="entry name" value="HTH_LUXR_2"/>
    <property type="match status" value="1"/>
</dbReference>